<feature type="transmembrane region" description="Helical" evidence="2">
    <location>
        <begin position="371"/>
        <end position="390"/>
    </location>
</feature>
<dbReference type="Proteomes" id="UP000554482">
    <property type="component" value="Unassembled WGS sequence"/>
</dbReference>
<feature type="transmembrane region" description="Helical" evidence="2">
    <location>
        <begin position="309"/>
        <end position="327"/>
    </location>
</feature>
<evidence type="ECO:0000256" key="1">
    <source>
        <dbReference type="SAM" id="MobiDB-lite"/>
    </source>
</evidence>
<dbReference type="GO" id="GO:0006952">
    <property type="term" value="P:defense response"/>
    <property type="evidence" value="ECO:0007669"/>
    <property type="project" value="InterPro"/>
</dbReference>
<dbReference type="PANTHER" id="PTHR35322:SF2">
    <property type="entry name" value="PROTEIN CPR-5"/>
    <property type="match status" value="1"/>
</dbReference>
<dbReference type="PANTHER" id="PTHR35322">
    <property type="entry name" value="PROTEIN CPR-5"/>
    <property type="match status" value="1"/>
</dbReference>
<evidence type="ECO:0000256" key="2">
    <source>
        <dbReference type="SAM" id="Phobius"/>
    </source>
</evidence>
<evidence type="ECO:0000313" key="4">
    <source>
        <dbReference type="Proteomes" id="UP000554482"/>
    </source>
</evidence>
<protein>
    <submittedName>
        <fullName evidence="3">Cpr-5-like</fullName>
    </submittedName>
</protein>
<feature type="transmembrane region" description="Helical" evidence="2">
    <location>
        <begin position="478"/>
        <end position="498"/>
    </location>
</feature>
<keyword evidence="2" id="KW-1133">Transmembrane helix</keyword>
<keyword evidence="4" id="KW-1185">Reference proteome</keyword>
<dbReference type="AlphaFoldDB" id="A0A7J6VGX4"/>
<dbReference type="EMBL" id="JABWDY010033440">
    <property type="protein sequence ID" value="KAF5183430.1"/>
    <property type="molecule type" value="Genomic_DNA"/>
</dbReference>
<reference evidence="3 4" key="1">
    <citation type="submission" date="2020-06" db="EMBL/GenBank/DDBJ databases">
        <title>Transcriptomic and genomic resources for Thalictrum thalictroides and T. hernandezii: Facilitating candidate gene discovery in an emerging model plant lineage.</title>
        <authorList>
            <person name="Arias T."/>
            <person name="Riano-Pachon D.M."/>
            <person name="Di Stilio V.S."/>
        </authorList>
    </citation>
    <scope>NUCLEOTIDE SEQUENCE [LARGE SCALE GENOMIC DNA]</scope>
    <source>
        <strain evidence="4">cv. WT478/WT964</strain>
        <tissue evidence="3">Leaves</tissue>
    </source>
</reference>
<feature type="non-terminal residue" evidence="3">
    <location>
        <position position="524"/>
    </location>
</feature>
<keyword evidence="2" id="KW-0812">Transmembrane</keyword>
<dbReference type="GO" id="GO:0010090">
    <property type="term" value="P:trichome morphogenesis"/>
    <property type="evidence" value="ECO:0007669"/>
    <property type="project" value="InterPro"/>
</dbReference>
<gene>
    <name evidence="3" type="ORF">FRX31_026983</name>
</gene>
<feature type="region of interest" description="Disordered" evidence="1">
    <location>
        <begin position="97"/>
        <end position="164"/>
    </location>
</feature>
<feature type="transmembrane region" description="Helical" evidence="2">
    <location>
        <begin position="402"/>
        <end position="424"/>
    </location>
</feature>
<evidence type="ECO:0000313" key="3">
    <source>
        <dbReference type="EMBL" id="KAF5183430.1"/>
    </source>
</evidence>
<accession>A0A7J6VGX4</accession>
<organism evidence="3 4">
    <name type="scientific">Thalictrum thalictroides</name>
    <name type="common">Rue-anemone</name>
    <name type="synonym">Anemone thalictroides</name>
    <dbReference type="NCBI Taxonomy" id="46969"/>
    <lineage>
        <taxon>Eukaryota</taxon>
        <taxon>Viridiplantae</taxon>
        <taxon>Streptophyta</taxon>
        <taxon>Embryophyta</taxon>
        <taxon>Tracheophyta</taxon>
        <taxon>Spermatophyta</taxon>
        <taxon>Magnoliopsida</taxon>
        <taxon>Ranunculales</taxon>
        <taxon>Ranunculaceae</taxon>
        <taxon>Thalictroideae</taxon>
        <taxon>Thalictrum</taxon>
    </lineage>
</organism>
<name>A0A7J6VGX4_THATH</name>
<dbReference type="GO" id="GO:0010150">
    <property type="term" value="P:leaf senescence"/>
    <property type="evidence" value="ECO:0007669"/>
    <property type="project" value="InterPro"/>
</dbReference>
<keyword evidence="2" id="KW-0472">Membrane</keyword>
<dbReference type="InterPro" id="IPR044708">
    <property type="entry name" value="CPR5"/>
</dbReference>
<dbReference type="OrthoDB" id="2017423at2759"/>
<feature type="transmembrane region" description="Helical" evidence="2">
    <location>
        <begin position="430"/>
        <end position="457"/>
    </location>
</feature>
<sequence>VLDRNDVGVERISTDHLSLICTSAVKESLANVFGDRFDCFVRNFGESFGCTLKTLRLVNDASLQDGEKGCVSVENIKSEASKSAYLYEHRHDQSSSISRSLVCEPASPDRHRNDPSTSMSRSSVCEPASPDRHRNDPSTSISRSSVCEPASPDGHRNDPSLSGLKSSVAIPTISGIYKSLDCFEEVQENIGLDVLNQELILHGELNQQLVCVTKRKVGSQCNGSMLNTFEKSVMEQSRSNDLKALEISLRMRQLQLDESKLAVSSDSNRLERFKIFMGISKASFKAEKYKTQLEETRHAELLKKCIDCLIAGLIIMSVSLIYGVYVYSYKLITEVTTSCTSRLKESKSWWMPKTVTSFSSIWNTLSCHVLIWSRMLFGVLLFAAVVLLLLRSSTSKQIMPVTHIVLLLGILCGMAGMLCVNSLGGSGSTWFLYWEALCSIHLVANTCTSTFFMILHGSVSVSQGHEEKTRLRSWVRRFLFYTLILVFLPLLCGLHPFASLSEWKDHFVSITSDYLYGSFSVEGS</sequence>
<proteinExistence type="predicted"/>
<comment type="caution">
    <text evidence="3">The sequence shown here is derived from an EMBL/GenBank/DDBJ whole genome shotgun (WGS) entry which is preliminary data.</text>
</comment>